<feature type="compositionally biased region" description="Polar residues" evidence="7">
    <location>
        <begin position="1380"/>
        <end position="1390"/>
    </location>
</feature>
<comment type="subcellular location">
    <subcellularLocation>
        <location evidence="1">Endoplasmic reticulum</location>
    </subcellularLocation>
    <subcellularLocation>
        <location evidence="6">Golgi apparatus membrane</location>
    </subcellularLocation>
</comment>
<evidence type="ECO:0000259" key="9">
    <source>
        <dbReference type="Pfam" id="PF12932"/>
    </source>
</evidence>
<dbReference type="PANTHER" id="PTHR13402:SF6">
    <property type="entry name" value="SECRETORY 16, ISOFORM I"/>
    <property type="match status" value="1"/>
</dbReference>
<sequence>MASPPFPGEDHTDEDFFDKLVEDEDEGDGSVLSSVENVESDDTRPFAEIRVRELDSAGAGFDSTSRVERGVGEKGAREDVISSSLEGNVENMRAEEIGFPESSQSSDSTSGVESGDQAVGSAGECDLFMNSVNVGTGVREVQWSSFTSYSPFNDGTGDRSYPEFLNENDLDLVVPFGEVTDSSVVESNSTNGFLSNVAGNSSSYSYVQHDETQKQGLSCEHAKEVLDLNNSQYWENLYPGWRYDLSSGQWHQLDSSDVIANTEEACNGHVESAVGGVISDQLSDAYYLQQKAQSVIGGVTEGVTSSNVSYSNQVSQASVEYPTYMLFDPQYPGWYYDTIAQEWRLLESYAAPRDQLVSAAHGQHIQNGNVSTGTYYSLTNCTGHGQSDQVDNCHQYKDQLDHWGGSVNNFREQNIIQWQPGSLAKNEAVNVTESVQFDCSNLSSAHVNGSSDFRAAVAASRTTTLNEQMSWCLDNSNGSTEFQSFAPAENSLQNRNEHYREMNHQMQYSAAHFNAPNLLNVLQQPLQSASPFSGVPSEGRSSDGRPLHALVTFGFGGKLIVMKDHNSFLTKASYGSQDSATGVINVLNIMEVVLPTSDGSRMGLGASSYVHTLCQQFPGPLASGNVGSKELNKWIEDKVENSATLDGDYKRGEVLRMLFSLLKVACQYYGKLRSPFGTDHVLMESDHPESALAKLFASAKSNDTQFTEDISFTQCLQNLPSEGQIQATALEFQKLLVSGRRIEALQCAQEGQLWGPAIVIAAQLGDQFYGDTVKQMAVRQLIAGCPLRTLCLLIAGQPAEVFSSYKNDINQSNALNASQLAQVGAKYVLDEWESNLAIITSNRTKGDELVITHLGDCLWKEKGEVAAAHICYLVAEANIEPYSDSARLCLIGADHWKYPRTYASPDAIQRTEVYEYAKVLGNSQFVLLPFQPYKLIYAYMLAEVGKLSDSLKYCQAILKSLKTGRAPEVDAWKHLVSSLEERIKIHQQGGNATNMAPAKLVGKLFNLFDSTAHRVVGRLPPSALSVSHSNGQYKELDHQSIGARVYASQSTMAMSSLVPSASCEPINEWAGGSSFKSMHSRSISEPDIGRIPRKVDSPEQSSSSDSQGSTVVPRGSSRFGRFGSQLFQKTVGLVLRSHSDRQAKLGETNRFYYDEKLKRWVEEGAEPPTEEAALAPPPTAGAFMNGIHKNMKDESRNGILHANGELDFKSPNYTEKSSGIPPIPPGSNQFSARGRMGVRARYVDTFNRGSGSPTNLFQSPSAPATKPASGGAKIFIPTPLPEGDYHLQAADTVQEAVVAPDDKTNSSLPPQEMPTSSSTMQQYPSIDNIMNGRVAMVAIGNGSIHLHSRQTASWSGGLGDSTEYANTAEIKPPPVHTSGEHSSTQISANVTAVGDDLQEVEL</sequence>
<dbReference type="GO" id="GO:0070973">
    <property type="term" value="P:protein localization to endoplasmic reticulum exit site"/>
    <property type="evidence" value="ECO:0007669"/>
    <property type="project" value="TreeGrafter"/>
</dbReference>
<feature type="domain" description="Sec16 central conserved" evidence="9">
    <location>
        <begin position="548"/>
        <end position="670"/>
    </location>
</feature>
<protein>
    <recommendedName>
        <fullName evidence="6">Protein transport protein sec16</fullName>
    </recommendedName>
</protein>
<evidence type="ECO:0000313" key="10">
    <source>
        <dbReference type="EMBL" id="GMH00615.1"/>
    </source>
</evidence>
<feature type="compositionally biased region" description="Basic and acidic residues" evidence="7">
    <location>
        <begin position="41"/>
        <end position="55"/>
    </location>
</feature>
<dbReference type="EMBL" id="BSYO01000002">
    <property type="protein sequence ID" value="GMH00615.1"/>
    <property type="molecule type" value="Genomic_DNA"/>
</dbReference>
<keyword evidence="11" id="KW-1185">Reference proteome</keyword>
<dbReference type="GO" id="GO:0070971">
    <property type="term" value="C:endoplasmic reticulum exit site"/>
    <property type="evidence" value="ECO:0007669"/>
    <property type="project" value="TreeGrafter"/>
</dbReference>
<evidence type="ECO:0000259" key="8">
    <source>
        <dbReference type="Pfam" id="PF12931"/>
    </source>
</evidence>
<evidence type="ECO:0000313" key="11">
    <source>
        <dbReference type="Proteomes" id="UP001279734"/>
    </source>
</evidence>
<dbReference type="InterPro" id="IPR024340">
    <property type="entry name" value="Sec16_CCD"/>
</dbReference>
<evidence type="ECO:0000256" key="2">
    <source>
        <dbReference type="ARBA" id="ARBA00005927"/>
    </source>
</evidence>
<keyword evidence="4 6" id="KW-0256">Endoplasmic reticulum</keyword>
<dbReference type="CDD" id="cd09233">
    <property type="entry name" value="ACE1-Sec16-like"/>
    <property type="match status" value="1"/>
</dbReference>
<feature type="region of interest" description="Disordered" evidence="7">
    <location>
        <begin position="1351"/>
        <end position="1402"/>
    </location>
</feature>
<gene>
    <name evidence="10" type="ORF">Nepgr_002454</name>
</gene>
<dbReference type="InterPro" id="IPR024298">
    <property type="entry name" value="Sec16_Sec23-bd"/>
</dbReference>
<feature type="region of interest" description="Disordered" evidence="7">
    <location>
        <begin position="99"/>
        <end position="118"/>
    </location>
</feature>
<keyword evidence="6" id="KW-0653">Protein transport</keyword>
<feature type="compositionally biased region" description="Polar residues" evidence="7">
    <location>
        <begin position="1305"/>
        <end position="1322"/>
    </location>
</feature>
<feature type="domain" description="Sec16 Sec23-binding" evidence="8">
    <location>
        <begin position="733"/>
        <end position="996"/>
    </location>
</feature>
<dbReference type="GO" id="GO:0007030">
    <property type="term" value="P:Golgi organization"/>
    <property type="evidence" value="ECO:0007669"/>
    <property type="project" value="TreeGrafter"/>
</dbReference>
<keyword evidence="5 6" id="KW-0931">ER-Golgi transport</keyword>
<accession>A0AAD3P3U8</accession>
<dbReference type="GO" id="GO:0000139">
    <property type="term" value="C:Golgi membrane"/>
    <property type="evidence" value="ECO:0007669"/>
    <property type="project" value="UniProtKB-SubCell"/>
</dbReference>
<feature type="compositionally biased region" description="Basic and acidic residues" evidence="7">
    <location>
        <begin position="1082"/>
        <end position="1097"/>
    </location>
</feature>
<keyword evidence="6" id="KW-0333">Golgi apparatus</keyword>
<comment type="similarity">
    <text evidence="2 6">Belongs to the SEC16 family.</text>
</comment>
<organism evidence="10 11">
    <name type="scientific">Nepenthes gracilis</name>
    <name type="common">Slender pitcher plant</name>
    <dbReference type="NCBI Taxonomy" id="150966"/>
    <lineage>
        <taxon>Eukaryota</taxon>
        <taxon>Viridiplantae</taxon>
        <taxon>Streptophyta</taxon>
        <taxon>Embryophyta</taxon>
        <taxon>Tracheophyta</taxon>
        <taxon>Spermatophyta</taxon>
        <taxon>Magnoliopsida</taxon>
        <taxon>eudicotyledons</taxon>
        <taxon>Gunneridae</taxon>
        <taxon>Pentapetalae</taxon>
        <taxon>Caryophyllales</taxon>
        <taxon>Nepenthaceae</taxon>
        <taxon>Nepenthes</taxon>
    </lineage>
</organism>
<feature type="region of interest" description="Disordered" evidence="7">
    <location>
        <begin position="1301"/>
        <end position="1322"/>
    </location>
</feature>
<evidence type="ECO:0000256" key="5">
    <source>
        <dbReference type="ARBA" id="ARBA00022892"/>
    </source>
</evidence>
<proteinExistence type="inferred from homology"/>
<dbReference type="GO" id="GO:0016192">
    <property type="term" value="P:vesicle-mediated transport"/>
    <property type="evidence" value="ECO:0007669"/>
    <property type="project" value="UniProtKB-KW"/>
</dbReference>
<dbReference type="Gene3D" id="1.25.40.1030">
    <property type="match status" value="1"/>
</dbReference>
<evidence type="ECO:0000256" key="3">
    <source>
        <dbReference type="ARBA" id="ARBA00022448"/>
    </source>
</evidence>
<reference evidence="10" key="1">
    <citation type="submission" date="2023-05" db="EMBL/GenBank/DDBJ databases">
        <title>Nepenthes gracilis genome sequencing.</title>
        <authorList>
            <person name="Fukushima K."/>
        </authorList>
    </citation>
    <scope>NUCLEOTIDE SEQUENCE</scope>
    <source>
        <strain evidence="10">SING2019-196</strain>
    </source>
</reference>
<dbReference type="Pfam" id="PF12932">
    <property type="entry name" value="Sec16"/>
    <property type="match status" value="1"/>
</dbReference>
<evidence type="ECO:0000256" key="4">
    <source>
        <dbReference type="ARBA" id="ARBA00022824"/>
    </source>
</evidence>
<dbReference type="Pfam" id="PF12931">
    <property type="entry name" value="TPR_Sec16"/>
    <property type="match status" value="1"/>
</dbReference>
<feature type="compositionally biased region" description="Low complexity" evidence="7">
    <location>
        <begin position="1098"/>
        <end position="1109"/>
    </location>
</feature>
<evidence type="ECO:0000256" key="7">
    <source>
        <dbReference type="SAM" id="MobiDB-lite"/>
    </source>
</evidence>
<evidence type="ECO:0000256" key="6">
    <source>
        <dbReference type="RuleBase" id="RU364101"/>
    </source>
</evidence>
<dbReference type="GO" id="GO:0015031">
    <property type="term" value="P:protein transport"/>
    <property type="evidence" value="ECO:0007669"/>
    <property type="project" value="UniProtKB-KW"/>
</dbReference>
<dbReference type="Proteomes" id="UP001279734">
    <property type="component" value="Unassembled WGS sequence"/>
</dbReference>
<keyword evidence="6" id="KW-0472">Membrane</keyword>
<dbReference type="PANTHER" id="PTHR13402">
    <property type="entry name" value="RGPR-RELATED"/>
    <property type="match status" value="1"/>
</dbReference>
<feature type="compositionally biased region" description="Basic and acidic residues" evidence="7">
    <location>
        <begin position="65"/>
        <end position="77"/>
    </location>
</feature>
<comment type="caution">
    <text evidence="10">The sequence shown here is derived from an EMBL/GenBank/DDBJ whole genome shotgun (WGS) entry which is preliminary data.</text>
</comment>
<name>A0AAD3P3U8_NEPGR</name>
<feature type="region of interest" description="Disordered" evidence="7">
    <location>
        <begin position="23"/>
        <end position="77"/>
    </location>
</feature>
<evidence type="ECO:0000256" key="1">
    <source>
        <dbReference type="ARBA" id="ARBA00004240"/>
    </source>
</evidence>
<keyword evidence="3 6" id="KW-0813">Transport</keyword>
<feature type="region of interest" description="Disordered" evidence="7">
    <location>
        <begin position="1074"/>
        <end position="1117"/>
    </location>
</feature>
<dbReference type="GO" id="GO:0012507">
    <property type="term" value="C:ER to Golgi transport vesicle membrane"/>
    <property type="evidence" value="ECO:0007669"/>
    <property type="project" value="TreeGrafter"/>
</dbReference>
<feature type="compositionally biased region" description="Polar residues" evidence="7">
    <location>
        <begin position="101"/>
        <end position="112"/>
    </location>
</feature>